<dbReference type="EMBL" id="JBHUCP010000010">
    <property type="protein sequence ID" value="MFD1531290.1"/>
    <property type="molecule type" value="Genomic_DNA"/>
</dbReference>
<reference evidence="3" key="1">
    <citation type="journal article" date="2019" name="Int. J. Syst. Evol. Microbiol.">
        <title>The Global Catalogue of Microorganisms (GCM) 10K type strain sequencing project: providing services to taxonomists for standard genome sequencing and annotation.</title>
        <authorList>
            <consortium name="The Broad Institute Genomics Platform"/>
            <consortium name="The Broad Institute Genome Sequencing Center for Infectious Disease"/>
            <person name="Wu L."/>
            <person name="Ma J."/>
        </authorList>
    </citation>
    <scope>NUCLEOTIDE SEQUENCE [LARGE SCALE GENOMIC DNA]</scope>
    <source>
        <strain evidence="3">JCM 12165</strain>
    </source>
</reference>
<dbReference type="InterPro" id="IPR003018">
    <property type="entry name" value="GAF"/>
</dbReference>
<proteinExistence type="predicted"/>
<dbReference type="PANTHER" id="PTHR43102:SF2">
    <property type="entry name" value="GAF DOMAIN-CONTAINING PROTEIN"/>
    <property type="match status" value="1"/>
</dbReference>
<gene>
    <name evidence="2" type="ORF">ACFSCY_17780</name>
</gene>
<dbReference type="PANTHER" id="PTHR43102">
    <property type="entry name" value="SLR1143 PROTEIN"/>
    <property type="match status" value="1"/>
</dbReference>
<feature type="domain" description="GAF" evidence="1">
    <location>
        <begin position="46"/>
        <end position="186"/>
    </location>
</feature>
<keyword evidence="3" id="KW-1185">Reference proteome</keyword>
<dbReference type="RefSeq" id="WP_343973491.1">
    <property type="nucleotide sequence ID" value="NZ_BAAAJG010000004.1"/>
</dbReference>
<name>A0ABW4FLV0_9PSEU</name>
<dbReference type="SUPFAM" id="SSF55781">
    <property type="entry name" value="GAF domain-like"/>
    <property type="match status" value="1"/>
</dbReference>
<protein>
    <submittedName>
        <fullName evidence="2">GAF domain-containing protein</fullName>
    </submittedName>
</protein>
<dbReference type="InterPro" id="IPR029016">
    <property type="entry name" value="GAF-like_dom_sf"/>
</dbReference>
<accession>A0ABW4FLV0</accession>
<evidence type="ECO:0000313" key="3">
    <source>
        <dbReference type="Proteomes" id="UP001597145"/>
    </source>
</evidence>
<dbReference type="Gene3D" id="3.30.450.40">
    <property type="match status" value="1"/>
</dbReference>
<evidence type="ECO:0000313" key="2">
    <source>
        <dbReference type="EMBL" id="MFD1531290.1"/>
    </source>
</evidence>
<dbReference type="Pfam" id="PF01590">
    <property type="entry name" value="GAF"/>
    <property type="match status" value="1"/>
</dbReference>
<comment type="caution">
    <text evidence="2">The sequence shown here is derived from an EMBL/GenBank/DDBJ whole genome shotgun (WGS) entry which is preliminary data.</text>
</comment>
<sequence length="198" mass="20921">MTYDPAGSLADALDNRFVAAPSDPAAHHRVQRLRALGLGTAPDPEFDELAAKIARMAGTPYAMVNFVLDTHQFFAGLYEASSTGAPALEAAQAAARGPVARTMDLEHGFCPHVVDIKHALVLDDVCAWPRFAGNPVVDEIGIRSYIGAPLVDSSGMVLGTVCAISSRQSTWGSPGVEMIKSMAAEAMELIARRERGGS</sequence>
<evidence type="ECO:0000259" key="1">
    <source>
        <dbReference type="Pfam" id="PF01590"/>
    </source>
</evidence>
<dbReference type="Proteomes" id="UP001597145">
    <property type="component" value="Unassembled WGS sequence"/>
</dbReference>
<organism evidence="2 3">
    <name type="scientific">Pseudonocardia aurantiaca</name>
    <dbReference type="NCBI Taxonomy" id="75290"/>
    <lineage>
        <taxon>Bacteria</taxon>
        <taxon>Bacillati</taxon>
        <taxon>Actinomycetota</taxon>
        <taxon>Actinomycetes</taxon>
        <taxon>Pseudonocardiales</taxon>
        <taxon>Pseudonocardiaceae</taxon>
        <taxon>Pseudonocardia</taxon>
    </lineage>
</organism>